<dbReference type="AlphaFoldDB" id="A0A1H4F6E9"/>
<sequence length="62" mass="7113">MMNGMRGHAGNAIPVFFIQDAISVPDFVQRDWQCARRAAPFCSECAQNRNTIRWATFARAFY</sequence>
<name>A0A1H4F6E9_9BURK</name>
<proteinExistence type="predicted"/>
<accession>A0A1H4F6E9</accession>
<gene>
    <name evidence="1" type="ORF">SAMN05192564_104107</name>
</gene>
<reference evidence="2" key="1">
    <citation type="submission" date="2016-10" db="EMBL/GenBank/DDBJ databases">
        <authorList>
            <person name="Varghese N."/>
            <person name="Submissions S."/>
        </authorList>
    </citation>
    <scope>NUCLEOTIDE SEQUENCE [LARGE SCALE GENOMIC DNA]</scope>
    <source>
        <strain evidence="2">LMG 24000</strain>
    </source>
</reference>
<dbReference type="EMBL" id="FNRQ01000004">
    <property type="protein sequence ID" value="SEA92052.1"/>
    <property type="molecule type" value="Genomic_DNA"/>
</dbReference>
<evidence type="ECO:0000313" key="1">
    <source>
        <dbReference type="EMBL" id="SEA92052.1"/>
    </source>
</evidence>
<evidence type="ECO:0000313" key="2">
    <source>
        <dbReference type="Proteomes" id="UP000198638"/>
    </source>
</evidence>
<organism evidence="1 2">
    <name type="scientific">Paraburkholderia sartisoli</name>
    <dbReference type="NCBI Taxonomy" id="83784"/>
    <lineage>
        <taxon>Bacteria</taxon>
        <taxon>Pseudomonadati</taxon>
        <taxon>Pseudomonadota</taxon>
        <taxon>Betaproteobacteria</taxon>
        <taxon>Burkholderiales</taxon>
        <taxon>Burkholderiaceae</taxon>
        <taxon>Paraburkholderia</taxon>
    </lineage>
</organism>
<dbReference type="STRING" id="83784.SAMN05192564_104107"/>
<protein>
    <submittedName>
        <fullName evidence="1">Uncharacterized protein</fullName>
    </submittedName>
</protein>
<dbReference type="Proteomes" id="UP000198638">
    <property type="component" value="Unassembled WGS sequence"/>
</dbReference>
<keyword evidence="2" id="KW-1185">Reference proteome</keyword>